<evidence type="ECO:0000313" key="2">
    <source>
        <dbReference type="Proteomes" id="UP000225277"/>
    </source>
</evidence>
<dbReference type="Proteomes" id="UP000225277">
    <property type="component" value="Unassembled WGS sequence"/>
</dbReference>
<dbReference type="EMBL" id="FJUY01000013">
    <property type="protein sequence ID" value="CZT22131.1"/>
    <property type="molecule type" value="Genomic_DNA"/>
</dbReference>
<evidence type="ECO:0000313" key="1">
    <source>
        <dbReference type="EMBL" id="CZT22131.1"/>
    </source>
</evidence>
<name>A0A2D3UYZ5_9PEZI</name>
<organism evidence="1 2">
    <name type="scientific">Ramularia collo-cygni</name>
    <dbReference type="NCBI Taxonomy" id="112498"/>
    <lineage>
        <taxon>Eukaryota</taxon>
        <taxon>Fungi</taxon>
        <taxon>Dikarya</taxon>
        <taxon>Ascomycota</taxon>
        <taxon>Pezizomycotina</taxon>
        <taxon>Dothideomycetes</taxon>
        <taxon>Dothideomycetidae</taxon>
        <taxon>Mycosphaerellales</taxon>
        <taxon>Mycosphaerellaceae</taxon>
        <taxon>Ramularia</taxon>
    </lineage>
</organism>
<dbReference type="GeneID" id="35603101"/>
<protein>
    <submittedName>
        <fullName evidence="1">Uncharacterized protein</fullName>
    </submittedName>
</protein>
<dbReference type="AlphaFoldDB" id="A0A2D3UYZ5"/>
<dbReference type="RefSeq" id="XP_023629020.1">
    <property type="nucleotide sequence ID" value="XM_023773252.1"/>
</dbReference>
<reference evidence="1 2" key="1">
    <citation type="submission" date="2016-03" db="EMBL/GenBank/DDBJ databases">
        <authorList>
            <person name="Ploux O."/>
        </authorList>
    </citation>
    <scope>NUCLEOTIDE SEQUENCE [LARGE SCALE GENOMIC DNA]</scope>
    <source>
        <strain evidence="1 2">URUG2</strain>
    </source>
</reference>
<proteinExistence type="predicted"/>
<gene>
    <name evidence="1" type="ORF">RCC_08000</name>
</gene>
<keyword evidence="2" id="KW-1185">Reference proteome</keyword>
<accession>A0A2D3UYZ5</accession>
<sequence length="280" mass="31743">MASPPSAQDTVMHAEVLPGLVKRGGREYQGYVLRTLEHEPITVTLAAIDFFSRHTSDMLPAQRSAQGSLLRAMENWPRASQTELGLPSPKYMKRIIRDIGCLFFFDTLHDVRFSWGNGTGDYGYYTPSEFYQHHEGRRNDASITVNAEYHNPEKLMVELFGTLLHECCHAFQSKHFCRDSCADMQCIAGLYRVKGSAGDNDYTGHGSSYFILASHVQARARELLQPDIDLGSPKVELTSDFESFGTFPSESHRLLCHSSWRDKILEFCHEITLRNSVELE</sequence>
<dbReference type="OrthoDB" id="5236983at2759"/>